<feature type="transmembrane region" description="Helical" evidence="11">
    <location>
        <begin position="179"/>
        <end position="200"/>
    </location>
</feature>
<evidence type="ECO:0000313" key="13">
    <source>
        <dbReference type="EMBL" id="CAE0410293.1"/>
    </source>
</evidence>
<keyword evidence="9 11" id="KW-0472">Membrane</keyword>
<feature type="transmembrane region" description="Helical" evidence="11">
    <location>
        <begin position="12"/>
        <end position="34"/>
    </location>
</feature>
<keyword evidence="6" id="KW-0862">Zinc</keyword>
<evidence type="ECO:0000256" key="4">
    <source>
        <dbReference type="ARBA" id="ARBA00022692"/>
    </source>
</evidence>
<comment type="subcellular location">
    <subcellularLocation>
        <location evidence="2">Cytoplasmic vesicle</location>
        <location evidence="2">Secretory vesicle</location>
        <location evidence="2">Synaptic vesicle membrane</location>
        <topology evidence="2">Multi-pass membrane protein</topology>
    </subcellularLocation>
    <subcellularLocation>
        <location evidence="1">Early endosome membrane</location>
    </subcellularLocation>
</comment>
<keyword evidence="10" id="KW-0968">Cytoplasmic vesicle</keyword>
<protein>
    <recommendedName>
        <fullName evidence="12">Cation efflux protein transmembrane domain-containing protein</fullName>
    </recommendedName>
</protein>
<keyword evidence="5" id="KW-0967">Endosome</keyword>
<feature type="transmembrane region" description="Helical" evidence="11">
    <location>
        <begin position="86"/>
        <end position="107"/>
    </location>
</feature>
<name>A0A7S3L3R2_9STRA</name>
<dbReference type="PANTHER" id="PTHR31937:SF2">
    <property type="entry name" value="TRANSMEMBRANE PROTEIN 163"/>
    <property type="match status" value="1"/>
</dbReference>
<evidence type="ECO:0000256" key="10">
    <source>
        <dbReference type="ARBA" id="ARBA00023329"/>
    </source>
</evidence>
<accession>A0A7S3L3R2</accession>
<evidence type="ECO:0000256" key="7">
    <source>
        <dbReference type="ARBA" id="ARBA00022989"/>
    </source>
</evidence>
<feature type="domain" description="Cation efflux protein transmembrane" evidence="12">
    <location>
        <begin position="17"/>
        <end position="206"/>
    </location>
</feature>
<keyword evidence="7 11" id="KW-1133">Transmembrane helix</keyword>
<feature type="transmembrane region" description="Helical" evidence="11">
    <location>
        <begin position="119"/>
        <end position="142"/>
    </location>
</feature>
<dbReference type="GO" id="GO:0008324">
    <property type="term" value="F:monoatomic cation transmembrane transporter activity"/>
    <property type="evidence" value="ECO:0007669"/>
    <property type="project" value="InterPro"/>
</dbReference>
<evidence type="ECO:0000256" key="5">
    <source>
        <dbReference type="ARBA" id="ARBA00022753"/>
    </source>
</evidence>
<reference evidence="13" key="1">
    <citation type="submission" date="2021-01" db="EMBL/GenBank/DDBJ databases">
        <authorList>
            <person name="Corre E."/>
            <person name="Pelletier E."/>
            <person name="Niang G."/>
            <person name="Scheremetjew M."/>
            <person name="Finn R."/>
            <person name="Kale V."/>
            <person name="Holt S."/>
            <person name="Cochrane G."/>
            <person name="Meng A."/>
            <person name="Brown T."/>
            <person name="Cohen L."/>
        </authorList>
    </citation>
    <scope>NUCLEOTIDE SEQUENCE</scope>
    <source>
        <strain evidence="13">CCMP127</strain>
    </source>
</reference>
<evidence type="ECO:0000256" key="1">
    <source>
        <dbReference type="ARBA" id="ARBA00004146"/>
    </source>
</evidence>
<organism evidence="13">
    <name type="scientific">Amphora coffeiformis</name>
    <dbReference type="NCBI Taxonomy" id="265554"/>
    <lineage>
        <taxon>Eukaryota</taxon>
        <taxon>Sar</taxon>
        <taxon>Stramenopiles</taxon>
        <taxon>Ochrophyta</taxon>
        <taxon>Bacillariophyta</taxon>
        <taxon>Bacillariophyceae</taxon>
        <taxon>Bacillariophycidae</taxon>
        <taxon>Thalassiophysales</taxon>
        <taxon>Catenulaceae</taxon>
        <taxon>Amphora</taxon>
    </lineage>
</organism>
<evidence type="ECO:0000259" key="12">
    <source>
        <dbReference type="Pfam" id="PF01545"/>
    </source>
</evidence>
<evidence type="ECO:0000256" key="6">
    <source>
        <dbReference type="ARBA" id="ARBA00022833"/>
    </source>
</evidence>
<keyword evidence="8" id="KW-0770">Synapse</keyword>
<gene>
    <name evidence="13" type="ORF">ACOF00016_LOCUS7810</name>
</gene>
<dbReference type="InterPro" id="IPR027469">
    <property type="entry name" value="Cation_efflux_TMD_sf"/>
</dbReference>
<dbReference type="SUPFAM" id="SSF161111">
    <property type="entry name" value="Cation efflux protein transmembrane domain-like"/>
    <property type="match status" value="1"/>
</dbReference>
<comment type="similarity">
    <text evidence="3">Belongs to the TMEM163 family.</text>
</comment>
<keyword evidence="4 11" id="KW-0812">Transmembrane</keyword>
<dbReference type="InterPro" id="IPR026765">
    <property type="entry name" value="Tmem163"/>
</dbReference>
<dbReference type="EMBL" id="HBIM01009228">
    <property type="protein sequence ID" value="CAE0410293.1"/>
    <property type="molecule type" value="Transcribed_RNA"/>
</dbReference>
<evidence type="ECO:0000256" key="8">
    <source>
        <dbReference type="ARBA" id="ARBA00023018"/>
    </source>
</evidence>
<proteinExistence type="inferred from homology"/>
<feature type="transmembrane region" description="Helical" evidence="11">
    <location>
        <begin position="154"/>
        <end position="173"/>
    </location>
</feature>
<sequence>MRFWKSPDTKDAYRLSWVSLACTVLGAIAGLVLFKKTGSSLCLTFSLENFVDFLSSAAVLWRFFAPSSLDASVEEKLHRREKRASIGVSLILIVLGIAVFFSAIYDFTQKEDDPEKLEAIAGISFVSLIIFGILSLFKFHYANILESQSLYKDGLCSLIGTILSGTLFINSLLIQQYPAIYWIDPTVAMFCGIGACVLGGSHVYEARQKENLPIFTKAWWFTSQGIKDTGSGHDATDDMSTEAMQAEGGDFV</sequence>
<feature type="non-terminal residue" evidence="13">
    <location>
        <position position="252"/>
    </location>
</feature>
<dbReference type="Pfam" id="PF01545">
    <property type="entry name" value="Cation_efflux"/>
    <property type="match status" value="1"/>
</dbReference>
<dbReference type="InterPro" id="IPR058533">
    <property type="entry name" value="Cation_efflux_TM"/>
</dbReference>
<dbReference type="GO" id="GO:0031901">
    <property type="term" value="C:early endosome membrane"/>
    <property type="evidence" value="ECO:0007669"/>
    <property type="project" value="UniProtKB-SubCell"/>
</dbReference>
<evidence type="ECO:0000256" key="3">
    <source>
        <dbReference type="ARBA" id="ARBA00008731"/>
    </source>
</evidence>
<evidence type="ECO:0000256" key="11">
    <source>
        <dbReference type="SAM" id="Phobius"/>
    </source>
</evidence>
<dbReference type="Gene3D" id="1.20.1510.10">
    <property type="entry name" value="Cation efflux protein transmembrane domain"/>
    <property type="match status" value="1"/>
</dbReference>
<evidence type="ECO:0000256" key="2">
    <source>
        <dbReference type="ARBA" id="ARBA00004644"/>
    </source>
</evidence>
<dbReference type="AlphaFoldDB" id="A0A7S3L3R2"/>
<evidence type="ECO:0000256" key="9">
    <source>
        <dbReference type="ARBA" id="ARBA00023136"/>
    </source>
</evidence>
<dbReference type="PANTHER" id="PTHR31937">
    <property type="entry name" value="TRANSMEMBRANE PROTEIN 163"/>
    <property type="match status" value="1"/>
</dbReference>